<reference evidence="1" key="1">
    <citation type="submission" date="2014-09" db="EMBL/GenBank/DDBJ databases">
        <authorList>
            <person name="Magalhaes I.L.F."/>
            <person name="Oliveira U."/>
            <person name="Santos F.R."/>
            <person name="Vidigal T.H.D.A."/>
            <person name="Brescovit A.D."/>
            <person name="Santos A.J."/>
        </authorList>
    </citation>
    <scope>NUCLEOTIDE SEQUENCE</scope>
    <source>
        <tissue evidence="1">Shoot tissue taken approximately 20 cm above the soil surface</tissue>
    </source>
</reference>
<evidence type="ECO:0000313" key="1">
    <source>
        <dbReference type="EMBL" id="JAE04987.1"/>
    </source>
</evidence>
<accession>A0A0A9EY26</accession>
<name>A0A0A9EY26_ARUDO</name>
<reference evidence="1" key="2">
    <citation type="journal article" date="2015" name="Data Brief">
        <title>Shoot transcriptome of the giant reed, Arundo donax.</title>
        <authorList>
            <person name="Barrero R.A."/>
            <person name="Guerrero F.D."/>
            <person name="Moolhuijzen P."/>
            <person name="Goolsby J.A."/>
            <person name="Tidwell J."/>
            <person name="Bellgard S.E."/>
            <person name="Bellgard M.I."/>
        </authorList>
    </citation>
    <scope>NUCLEOTIDE SEQUENCE</scope>
    <source>
        <tissue evidence="1">Shoot tissue taken approximately 20 cm above the soil surface</tissue>
    </source>
</reference>
<organism evidence="1">
    <name type="scientific">Arundo donax</name>
    <name type="common">Giant reed</name>
    <name type="synonym">Donax arundinaceus</name>
    <dbReference type="NCBI Taxonomy" id="35708"/>
    <lineage>
        <taxon>Eukaryota</taxon>
        <taxon>Viridiplantae</taxon>
        <taxon>Streptophyta</taxon>
        <taxon>Embryophyta</taxon>
        <taxon>Tracheophyta</taxon>
        <taxon>Spermatophyta</taxon>
        <taxon>Magnoliopsida</taxon>
        <taxon>Liliopsida</taxon>
        <taxon>Poales</taxon>
        <taxon>Poaceae</taxon>
        <taxon>PACMAD clade</taxon>
        <taxon>Arundinoideae</taxon>
        <taxon>Arundineae</taxon>
        <taxon>Arundo</taxon>
    </lineage>
</organism>
<dbReference type="EMBL" id="GBRH01192909">
    <property type="protein sequence ID" value="JAE04987.1"/>
    <property type="molecule type" value="Transcribed_RNA"/>
</dbReference>
<protein>
    <submittedName>
        <fullName evidence="1">Uncharacterized protein</fullName>
    </submittedName>
</protein>
<sequence length="68" mass="7589">MSSISMLCKPHARTTLPHLISKLRQSQTSLLLPLSKPRNPAEDRRVQVISSLRSDQNRRSGQTGHLSA</sequence>
<dbReference type="AlphaFoldDB" id="A0A0A9EY26"/>
<proteinExistence type="predicted"/>